<organism evidence="1 2">
    <name type="scientific">Pythium insidiosum</name>
    <name type="common">Pythiosis disease agent</name>
    <dbReference type="NCBI Taxonomy" id="114742"/>
    <lineage>
        <taxon>Eukaryota</taxon>
        <taxon>Sar</taxon>
        <taxon>Stramenopiles</taxon>
        <taxon>Oomycota</taxon>
        <taxon>Peronosporomycetes</taxon>
        <taxon>Pythiales</taxon>
        <taxon>Pythiaceae</taxon>
        <taxon>Pythium</taxon>
    </lineage>
</organism>
<comment type="caution">
    <text evidence="1">The sequence shown here is derived from an EMBL/GenBank/DDBJ whole genome shotgun (WGS) entry which is preliminary data.</text>
</comment>
<dbReference type="PANTHER" id="PTHR33946:SF4">
    <property type="entry name" value="COAGULATION FACTOR XI"/>
    <property type="match status" value="1"/>
</dbReference>
<dbReference type="Proteomes" id="UP001209570">
    <property type="component" value="Unassembled WGS sequence"/>
</dbReference>
<gene>
    <name evidence="1" type="ORF">P43SY_011247</name>
</gene>
<sequence>MKPVRAVHARVQGDAPVWDDTNKMFTSSFGDNFETKFRASLDTANTASVEGALMYVQAEGINVATRSAEQKCTRKNNMKYVVFYDLVIAQTNETLALYEQEYGPMLAFDGVLLLQRRQR</sequence>
<keyword evidence="2" id="KW-1185">Reference proteome</keyword>
<dbReference type="PANTHER" id="PTHR33946">
    <property type="match status" value="1"/>
</dbReference>
<reference evidence="1" key="1">
    <citation type="submission" date="2021-12" db="EMBL/GenBank/DDBJ databases">
        <title>Prjna785345.</title>
        <authorList>
            <person name="Rujirawat T."/>
            <person name="Krajaejun T."/>
        </authorList>
    </citation>
    <scope>NUCLEOTIDE SEQUENCE</scope>
    <source>
        <strain evidence="1">Pi057C3</strain>
    </source>
</reference>
<protein>
    <submittedName>
        <fullName evidence="1">Uncharacterized protein</fullName>
    </submittedName>
</protein>
<name>A0AAD5Q4A1_PYTIN</name>
<proteinExistence type="predicted"/>
<dbReference type="AlphaFoldDB" id="A0AAD5Q4A1"/>
<evidence type="ECO:0000313" key="2">
    <source>
        <dbReference type="Proteomes" id="UP001209570"/>
    </source>
</evidence>
<evidence type="ECO:0000313" key="1">
    <source>
        <dbReference type="EMBL" id="KAJ0388862.1"/>
    </source>
</evidence>
<accession>A0AAD5Q4A1</accession>
<dbReference type="EMBL" id="JAKCXM010006079">
    <property type="protein sequence ID" value="KAJ0388862.1"/>
    <property type="molecule type" value="Genomic_DNA"/>
</dbReference>